<evidence type="ECO:0000256" key="5">
    <source>
        <dbReference type="ARBA" id="ARBA00004817"/>
    </source>
</evidence>
<evidence type="ECO:0000256" key="9">
    <source>
        <dbReference type="ARBA" id="ARBA00022490"/>
    </source>
</evidence>
<evidence type="ECO:0000256" key="15">
    <source>
        <dbReference type="ARBA" id="ARBA00023268"/>
    </source>
</evidence>
<dbReference type="InterPro" id="IPR045865">
    <property type="entry name" value="ACT-like_dom_sf"/>
</dbReference>
<dbReference type="EMBL" id="CP065938">
    <property type="protein sequence ID" value="UWX05664.1"/>
    <property type="molecule type" value="Genomic_DNA"/>
</dbReference>
<evidence type="ECO:0000256" key="14">
    <source>
        <dbReference type="ARBA" id="ARBA00023239"/>
    </source>
</evidence>
<dbReference type="PROSITE" id="PS00858">
    <property type="entry name" value="PREPHENATE_DEHYDR_2"/>
    <property type="match status" value="1"/>
</dbReference>
<evidence type="ECO:0000256" key="16">
    <source>
        <dbReference type="ARBA" id="ARBA00031175"/>
    </source>
</evidence>
<dbReference type="EC" id="5.4.99.5" evidence="6"/>
<keyword evidence="12" id="KW-0584">Phenylalanine biosynthesis</keyword>
<evidence type="ECO:0000313" key="22">
    <source>
        <dbReference type="EMBL" id="UWX05664.1"/>
    </source>
</evidence>
<dbReference type="PANTHER" id="PTHR21022:SF19">
    <property type="entry name" value="PREPHENATE DEHYDRATASE-RELATED"/>
    <property type="match status" value="1"/>
</dbReference>
<dbReference type="PANTHER" id="PTHR21022">
    <property type="entry name" value="PREPHENATE DEHYDRATASE P PROTEIN"/>
    <property type="match status" value="1"/>
</dbReference>
<evidence type="ECO:0000259" key="20">
    <source>
        <dbReference type="PROSITE" id="PS51171"/>
    </source>
</evidence>
<keyword evidence="10" id="KW-0028">Amino-acid biosynthesis</keyword>
<dbReference type="SMART" id="SM00830">
    <property type="entry name" value="CM_2"/>
    <property type="match status" value="1"/>
</dbReference>
<feature type="domain" description="Chorismate mutase" evidence="19">
    <location>
        <begin position="1"/>
        <end position="96"/>
    </location>
</feature>
<dbReference type="Pfam" id="PF00800">
    <property type="entry name" value="PDT"/>
    <property type="match status" value="1"/>
</dbReference>
<evidence type="ECO:0000256" key="17">
    <source>
        <dbReference type="ARBA" id="ARBA00031520"/>
    </source>
</evidence>
<dbReference type="PROSITE" id="PS51168">
    <property type="entry name" value="CHORISMATE_MUT_2"/>
    <property type="match status" value="1"/>
</dbReference>
<evidence type="ECO:0000256" key="11">
    <source>
        <dbReference type="ARBA" id="ARBA00023141"/>
    </source>
</evidence>
<keyword evidence="13" id="KW-0413">Isomerase</keyword>
<sequence length="370" mass="41242">MDTEALTILRKEIDLLDGALLDLLQKRAYLSKQVAKAKQGGTIFYPLREKEIVAKLQELNLSASGEEKKQVLPSESIRHIWTEIFSCSRSLQQKTSLAFLGPAGTFSHFAGLELMGKSLNFVPCHDFNAIFAKVHAGEVRYGLVPLENSLQGTVGQCLDLFEEYPVSIVAEHYSGICQCLLSKQQDMRRIEVIYSHPQALMQSHEFLRTHCPNARLVEMSSTAEAAKRAVTEENAATVGHEGLAELCGENVPFHVLAKDIAGSKENITRFALIAKEQNSGVFRKPKTSFTFTVVDKAGALSQVLQILHKADINLSKLESRPSYHAVPGSAWQYRFFADAQADLREKPELTLALKEFCYDIRILGVYENLL</sequence>
<dbReference type="CDD" id="cd04905">
    <property type="entry name" value="ACT_CM-PDT"/>
    <property type="match status" value="1"/>
</dbReference>
<dbReference type="RefSeq" id="WP_334315252.1">
    <property type="nucleotide sequence ID" value="NZ_CP065938.1"/>
</dbReference>
<evidence type="ECO:0000256" key="2">
    <source>
        <dbReference type="ARBA" id="ARBA00002364"/>
    </source>
</evidence>
<accession>A0ABY5Y260</accession>
<evidence type="ECO:0000313" key="23">
    <source>
        <dbReference type="Proteomes" id="UP001058120"/>
    </source>
</evidence>
<dbReference type="InterPro" id="IPR002701">
    <property type="entry name" value="CM_II_prokaryot"/>
</dbReference>
<evidence type="ECO:0000256" key="12">
    <source>
        <dbReference type="ARBA" id="ARBA00023222"/>
    </source>
</evidence>
<evidence type="ECO:0000256" key="18">
    <source>
        <dbReference type="ARBA" id="ARBA00047848"/>
    </source>
</evidence>
<dbReference type="InterPro" id="IPR018528">
    <property type="entry name" value="Preph_deHydtase_CS"/>
</dbReference>
<keyword evidence="14" id="KW-0456">Lyase</keyword>
<dbReference type="SUPFAM" id="SSF53850">
    <property type="entry name" value="Periplasmic binding protein-like II"/>
    <property type="match status" value="1"/>
</dbReference>
<evidence type="ECO:0000256" key="7">
    <source>
        <dbReference type="ARBA" id="ARBA00013147"/>
    </source>
</evidence>
<name>A0ABY5Y260_9BACT</name>
<proteinExistence type="predicted"/>
<dbReference type="Gene3D" id="3.40.190.10">
    <property type="entry name" value="Periplasmic binding protein-like II"/>
    <property type="match status" value="2"/>
</dbReference>
<dbReference type="InterPro" id="IPR008242">
    <property type="entry name" value="Chor_mutase/pphenate_deHydtase"/>
</dbReference>
<dbReference type="Pfam" id="PF01817">
    <property type="entry name" value="CM_2"/>
    <property type="match status" value="1"/>
</dbReference>
<feature type="domain" description="Prephenate dehydratase" evidence="20">
    <location>
        <begin position="96"/>
        <end position="275"/>
    </location>
</feature>
<reference evidence="22" key="1">
    <citation type="submission" date="2020-12" db="EMBL/GenBank/DDBJ databases">
        <title>Taurinivorans muris gen. nov., sp. nov., fundamental and realized metabolic niche of a ubiquitous sulfidogenic bacterium in the murine intestine.</title>
        <authorList>
            <person name="Ye H."/>
            <person name="Hanson B.T."/>
            <person name="Loy A."/>
        </authorList>
    </citation>
    <scope>NUCLEOTIDE SEQUENCE</scope>
    <source>
        <strain evidence="22">LT0009</strain>
    </source>
</reference>
<evidence type="ECO:0000256" key="10">
    <source>
        <dbReference type="ARBA" id="ARBA00022605"/>
    </source>
</evidence>
<evidence type="ECO:0000256" key="8">
    <source>
        <dbReference type="ARBA" id="ARBA00014401"/>
    </source>
</evidence>
<keyword evidence="23" id="KW-1185">Reference proteome</keyword>
<comment type="pathway">
    <text evidence="4">Amino-acid biosynthesis; L-phenylalanine biosynthesis; phenylpyruvate from prephenate: step 1/1.</text>
</comment>
<dbReference type="EC" id="4.2.1.51" evidence="7"/>
<comment type="catalytic activity">
    <reaction evidence="1">
        <text>chorismate = prephenate</text>
        <dbReference type="Rhea" id="RHEA:13897"/>
        <dbReference type="ChEBI" id="CHEBI:29748"/>
        <dbReference type="ChEBI" id="CHEBI:29934"/>
        <dbReference type="EC" id="5.4.99.5"/>
    </reaction>
</comment>
<dbReference type="InterPro" id="IPR002912">
    <property type="entry name" value="ACT_dom"/>
</dbReference>
<dbReference type="SUPFAM" id="SSF55021">
    <property type="entry name" value="ACT-like"/>
    <property type="match status" value="1"/>
</dbReference>
<evidence type="ECO:0000256" key="4">
    <source>
        <dbReference type="ARBA" id="ARBA00004741"/>
    </source>
</evidence>
<dbReference type="InterPro" id="IPR001086">
    <property type="entry name" value="Preph_deHydtase"/>
</dbReference>
<organism evidence="22 23">
    <name type="scientific">Taurinivorans muris</name>
    <dbReference type="NCBI Taxonomy" id="2787751"/>
    <lineage>
        <taxon>Bacteria</taxon>
        <taxon>Pseudomonadati</taxon>
        <taxon>Thermodesulfobacteriota</taxon>
        <taxon>Desulfovibrionia</taxon>
        <taxon>Desulfovibrionales</taxon>
        <taxon>Desulfovibrionaceae</taxon>
        <taxon>Taurinivorans</taxon>
    </lineage>
</organism>
<evidence type="ECO:0000259" key="19">
    <source>
        <dbReference type="PROSITE" id="PS51168"/>
    </source>
</evidence>
<dbReference type="SUPFAM" id="SSF48600">
    <property type="entry name" value="Chorismate mutase II"/>
    <property type="match status" value="1"/>
</dbReference>
<evidence type="ECO:0000259" key="21">
    <source>
        <dbReference type="PROSITE" id="PS51671"/>
    </source>
</evidence>
<dbReference type="InterPro" id="IPR036979">
    <property type="entry name" value="CM_dom_sf"/>
</dbReference>
<keyword evidence="9" id="KW-0963">Cytoplasm</keyword>
<feature type="domain" description="ACT" evidence="21">
    <location>
        <begin position="288"/>
        <end position="367"/>
    </location>
</feature>
<comment type="pathway">
    <text evidence="5">Metabolic intermediate biosynthesis; prephenate biosynthesis; prephenate from chorismate: step 1/1.</text>
</comment>
<dbReference type="PROSITE" id="PS51671">
    <property type="entry name" value="ACT"/>
    <property type="match status" value="1"/>
</dbReference>
<evidence type="ECO:0000256" key="13">
    <source>
        <dbReference type="ARBA" id="ARBA00023235"/>
    </source>
</evidence>
<comment type="catalytic activity">
    <reaction evidence="18">
        <text>prephenate + H(+) = 3-phenylpyruvate + CO2 + H2O</text>
        <dbReference type="Rhea" id="RHEA:21648"/>
        <dbReference type="ChEBI" id="CHEBI:15377"/>
        <dbReference type="ChEBI" id="CHEBI:15378"/>
        <dbReference type="ChEBI" id="CHEBI:16526"/>
        <dbReference type="ChEBI" id="CHEBI:18005"/>
        <dbReference type="ChEBI" id="CHEBI:29934"/>
        <dbReference type="EC" id="4.2.1.51"/>
    </reaction>
</comment>
<dbReference type="PROSITE" id="PS51171">
    <property type="entry name" value="PREPHENATE_DEHYDR_3"/>
    <property type="match status" value="1"/>
</dbReference>
<evidence type="ECO:0000256" key="3">
    <source>
        <dbReference type="ARBA" id="ARBA00004496"/>
    </source>
</evidence>
<comment type="function">
    <text evidence="2">Catalyzes the Claisen rearrangement of chorismate to prephenate and the decarboxylation/dehydration of prephenate to phenylpyruvate.</text>
</comment>
<keyword evidence="11" id="KW-0057">Aromatic amino acid biosynthesis</keyword>
<comment type="subcellular location">
    <subcellularLocation>
        <location evidence="3">Cytoplasm</location>
    </subcellularLocation>
</comment>
<dbReference type="Proteomes" id="UP001058120">
    <property type="component" value="Chromosome"/>
</dbReference>
<keyword evidence="15" id="KW-0511">Multifunctional enzyme</keyword>
<protein>
    <recommendedName>
        <fullName evidence="8">Bifunctional chorismate mutase/prephenate dehydratase</fullName>
        <ecNumber evidence="7">4.2.1.51</ecNumber>
        <ecNumber evidence="6">5.4.99.5</ecNumber>
    </recommendedName>
    <alternativeName>
        <fullName evidence="17">Chorismate mutase-prephenate dehydratase</fullName>
    </alternativeName>
    <alternativeName>
        <fullName evidence="16">p-protein</fullName>
    </alternativeName>
</protein>
<evidence type="ECO:0000256" key="1">
    <source>
        <dbReference type="ARBA" id="ARBA00000824"/>
    </source>
</evidence>
<gene>
    <name evidence="22" type="ORF">JBF11_09515</name>
</gene>
<dbReference type="CDD" id="cd13630">
    <property type="entry name" value="PBP2_PDT_1"/>
    <property type="match status" value="1"/>
</dbReference>
<dbReference type="PIRSF" id="PIRSF001500">
    <property type="entry name" value="Chor_mut_pdt_Ppr"/>
    <property type="match status" value="1"/>
</dbReference>
<evidence type="ECO:0000256" key="6">
    <source>
        <dbReference type="ARBA" id="ARBA00012404"/>
    </source>
</evidence>
<dbReference type="Gene3D" id="1.20.59.10">
    <property type="entry name" value="Chorismate mutase"/>
    <property type="match status" value="1"/>
</dbReference>
<dbReference type="InterPro" id="IPR036263">
    <property type="entry name" value="Chorismate_II_sf"/>
</dbReference>
<dbReference type="Gene3D" id="3.30.70.260">
    <property type="match status" value="1"/>
</dbReference>